<dbReference type="Proteomes" id="UP001370758">
    <property type="component" value="Unassembled WGS sequence"/>
</dbReference>
<proteinExistence type="predicted"/>
<comment type="caution">
    <text evidence="1">The sequence shown here is derived from an EMBL/GenBank/DDBJ whole genome shotgun (WGS) entry which is preliminary data.</text>
</comment>
<accession>A0AAV9VWF8</accession>
<evidence type="ECO:0000313" key="1">
    <source>
        <dbReference type="EMBL" id="KAK6497848.1"/>
    </source>
</evidence>
<evidence type="ECO:0000313" key="2">
    <source>
        <dbReference type="Proteomes" id="UP001370758"/>
    </source>
</evidence>
<dbReference type="AlphaFoldDB" id="A0AAV9VWF8"/>
<name>A0AAV9VWF8_9PEZI</name>
<protein>
    <submittedName>
        <fullName evidence="1">Uncharacterized protein</fullName>
    </submittedName>
</protein>
<dbReference type="EMBL" id="JAVHJL010000009">
    <property type="protein sequence ID" value="KAK6497848.1"/>
    <property type="molecule type" value="Genomic_DNA"/>
</dbReference>
<gene>
    <name evidence="1" type="ORF">TWF481_012247</name>
</gene>
<organism evidence="1 2">
    <name type="scientific">Arthrobotrys musiformis</name>
    <dbReference type="NCBI Taxonomy" id="47236"/>
    <lineage>
        <taxon>Eukaryota</taxon>
        <taxon>Fungi</taxon>
        <taxon>Dikarya</taxon>
        <taxon>Ascomycota</taxon>
        <taxon>Pezizomycotina</taxon>
        <taxon>Orbiliomycetes</taxon>
        <taxon>Orbiliales</taxon>
        <taxon>Orbiliaceae</taxon>
        <taxon>Arthrobotrys</taxon>
    </lineage>
</organism>
<reference evidence="1 2" key="1">
    <citation type="submission" date="2023-08" db="EMBL/GenBank/DDBJ databases">
        <authorList>
            <person name="Palmer J.M."/>
        </authorList>
    </citation>
    <scope>NUCLEOTIDE SEQUENCE [LARGE SCALE GENOMIC DNA]</scope>
    <source>
        <strain evidence="1 2">TWF481</strain>
    </source>
</reference>
<keyword evidence="2" id="KW-1185">Reference proteome</keyword>
<sequence length="193" mass="21282">MQNQEGYYSGLALRCQWKGEFDILVHGDPSVTLFPPYAMAVARAFRNGLVPQGPCNTAVSRRALEVAPASSHMTNLCFTHKGTGELLEEGKLRYASLMVVQRPRSGQSCVGNLECNTIVQMCRWKMFKAASSLGTPLLTEFQISDIGVQSKKPGLEGLLGKRIFNQEALVGHLYLVRKMQCLGKPLEKLGHTL</sequence>